<gene>
    <name evidence="2" type="ORF">GCM10023196_076700</name>
</gene>
<dbReference type="EMBL" id="BAABHK010000014">
    <property type="protein sequence ID" value="GAA4634591.1"/>
    <property type="molecule type" value="Genomic_DNA"/>
</dbReference>
<evidence type="ECO:0000256" key="1">
    <source>
        <dbReference type="SAM" id="SignalP"/>
    </source>
</evidence>
<feature type="signal peptide" evidence="1">
    <location>
        <begin position="1"/>
        <end position="31"/>
    </location>
</feature>
<organism evidence="2 3">
    <name type="scientific">Actinoallomurus vinaceus</name>
    <dbReference type="NCBI Taxonomy" id="1080074"/>
    <lineage>
        <taxon>Bacteria</taxon>
        <taxon>Bacillati</taxon>
        <taxon>Actinomycetota</taxon>
        <taxon>Actinomycetes</taxon>
        <taxon>Streptosporangiales</taxon>
        <taxon>Thermomonosporaceae</taxon>
        <taxon>Actinoallomurus</taxon>
    </lineage>
</organism>
<comment type="caution">
    <text evidence="2">The sequence shown here is derived from an EMBL/GenBank/DDBJ whole genome shotgun (WGS) entry which is preliminary data.</text>
</comment>
<evidence type="ECO:0000313" key="2">
    <source>
        <dbReference type="EMBL" id="GAA4634591.1"/>
    </source>
</evidence>
<protein>
    <recommendedName>
        <fullName evidence="4">Integral membrane protein</fullName>
    </recommendedName>
</protein>
<reference evidence="3" key="1">
    <citation type="journal article" date="2019" name="Int. J. Syst. Evol. Microbiol.">
        <title>The Global Catalogue of Microorganisms (GCM) 10K type strain sequencing project: providing services to taxonomists for standard genome sequencing and annotation.</title>
        <authorList>
            <consortium name="The Broad Institute Genomics Platform"/>
            <consortium name="The Broad Institute Genome Sequencing Center for Infectious Disease"/>
            <person name="Wu L."/>
            <person name="Ma J."/>
        </authorList>
    </citation>
    <scope>NUCLEOTIDE SEQUENCE [LARGE SCALE GENOMIC DNA]</scope>
    <source>
        <strain evidence="3">JCM 17939</strain>
    </source>
</reference>
<feature type="chain" id="PRO_5046571289" description="Integral membrane protein" evidence="1">
    <location>
        <begin position="32"/>
        <end position="160"/>
    </location>
</feature>
<proteinExistence type="predicted"/>
<name>A0ABP8UM34_9ACTN</name>
<evidence type="ECO:0008006" key="4">
    <source>
        <dbReference type="Google" id="ProtNLM"/>
    </source>
</evidence>
<evidence type="ECO:0000313" key="3">
    <source>
        <dbReference type="Proteomes" id="UP001501442"/>
    </source>
</evidence>
<dbReference type="Proteomes" id="UP001501442">
    <property type="component" value="Unassembled WGS sequence"/>
</dbReference>
<keyword evidence="3" id="KW-1185">Reference proteome</keyword>
<keyword evidence="1" id="KW-0732">Signal</keyword>
<accession>A0ABP8UM34</accession>
<sequence>MAVLRAAKRARAALIVCASAGVALTAAFAVAAPARALAAAPLLVLPSALALRWSPRPLGGLLHVLRADPWGPSDPPIRARTAEPRLTVPAQLALVGSPAALAVSADRPVATVVVYALTGAAAGCLTRYARYRCGVLERVRAGALRRTVAPAREDERALAA</sequence>